<sequence>MYESTRQQSVEYIPAAKRNTLTVNEAWEEVFECQISKDKLYAEVRAKRIPHTRVGSKILFRRDTLLKWFHEQEVKNYCTADIESHS</sequence>
<dbReference type="EMBL" id="LWMH01000001">
    <property type="protein sequence ID" value="KZS47051.1"/>
    <property type="molecule type" value="Genomic_DNA"/>
</dbReference>
<dbReference type="NCBIfam" id="TIGR01764">
    <property type="entry name" value="excise"/>
    <property type="match status" value="1"/>
</dbReference>
<keyword evidence="3" id="KW-1185">Reference proteome</keyword>
<evidence type="ECO:0000313" key="3">
    <source>
        <dbReference type="Proteomes" id="UP000076796"/>
    </source>
</evidence>
<dbReference type="OrthoDB" id="515428at2"/>
<comment type="caution">
    <text evidence="2">The sequence shown here is derived from an EMBL/GenBank/DDBJ whole genome shotgun (WGS) entry which is preliminary data.</text>
</comment>
<organism evidence="2 3">
    <name type="scientific">Paenibacillus glucanolyticus</name>
    <dbReference type="NCBI Taxonomy" id="59843"/>
    <lineage>
        <taxon>Bacteria</taxon>
        <taxon>Bacillati</taxon>
        <taxon>Bacillota</taxon>
        <taxon>Bacilli</taxon>
        <taxon>Bacillales</taxon>
        <taxon>Paenibacillaceae</taxon>
        <taxon>Paenibacillus</taxon>
    </lineage>
</organism>
<evidence type="ECO:0000313" key="2">
    <source>
        <dbReference type="EMBL" id="KZS47051.1"/>
    </source>
</evidence>
<dbReference type="GeneID" id="97557569"/>
<feature type="domain" description="Helix-turn-helix" evidence="1">
    <location>
        <begin position="34"/>
        <end position="72"/>
    </location>
</feature>
<dbReference type="InterPro" id="IPR010093">
    <property type="entry name" value="SinI_DNA-bd"/>
</dbReference>
<dbReference type="Proteomes" id="UP000076796">
    <property type="component" value="Unassembled WGS sequence"/>
</dbReference>
<dbReference type="GO" id="GO:0003677">
    <property type="term" value="F:DNA binding"/>
    <property type="evidence" value="ECO:0007669"/>
    <property type="project" value="InterPro"/>
</dbReference>
<accession>A0A162EKQ6</accession>
<name>A0A162EKQ6_9BACL</name>
<reference evidence="2" key="1">
    <citation type="journal article" date="2016" name="Genome Announc.">
        <title>Draft genomes of two strains of Paenibacillus glucanolyticus with capability to degrade lignocellulose.</title>
        <authorList>
            <person name="Mathews S.L."/>
            <person name="Pawlak J."/>
            <person name="Grunden A.M."/>
        </authorList>
    </citation>
    <scope>NUCLEOTIDE SEQUENCE [LARGE SCALE GENOMIC DNA]</scope>
    <source>
        <strain evidence="2">SLM1</strain>
    </source>
</reference>
<dbReference type="InterPro" id="IPR041657">
    <property type="entry name" value="HTH_17"/>
</dbReference>
<gene>
    <name evidence="2" type="ORF">AWU65_14515</name>
</gene>
<proteinExistence type="predicted"/>
<protein>
    <recommendedName>
        <fullName evidence="1">Helix-turn-helix domain-containing protein</fullName>
    </recommendedName>
</protein>
<evidence type="ECO:0000259" key="1">
    <source>
        <dbReference type="Pfam" id="PF12728"/>
    </source>
</evidence>
<dbReference type="RefSeq" id="WP_063478628.1">
    <property type="nucleotide sequence ID" value="NZ_CP147845.1"/>
</dbReference>
<dbReference type="Pfam" id="PF12728">
    <property type="entry name" value="HTH_17"/>
    <property type="match status" value="1"/>
</dbReference>
<dbReference type="AlphaFoldDB" id="A0A162EKQ6"/>